<keyword evidence="18" id="KW-1185">Reference proteome</keyword>
<dbReference type="Pfam" id="PF03054">
    <property type="entry name" value="tRNA_Me_trans"/>
    <property type="match status" value="1"/>
</dbReference>
<dbReference type="NCBIfam" id="NF001138">
    <property type="entry name" value="PRK00143.1"/>
    <property type="match status" value="1"/>
</dbReference>
<evidence type="ECO:0000259" key="15">
    <source>
        <dbReference type="Pfam" id="PF20258"/>
    </source>
</evidence>
<dbReference type="InterPro" id="IPR046885">
    <property type="entry name" value="MnmA-like_C"/>
</dbReference>
<reference evidence="17" key="1">
    <citation type="submission" date="2022-03" db="EMBL/GenBank/DDBJ databases">
        <title>Genomic Encyclopedia of Type Strains, Phase III (KMG-III): the genomes of soil and plant-associated and newly described type strains.</title>
        <authorList>
            <person name="Whitman W."/>
        </authorList>
    </citation>
    <scope>NUCLEOTIDE SEQUENCE</scope>
    <source>
        <strain evidence="17">ANL 6-2</strain>
    </source>
</reference>
<feature type="binding site" evidence="14">
    <location>
        <position position="38"/>
    </location>
    <ligand>
        <name>ATP</name>
        <dbReference type="ChEBI" id="CHEBI:30616"/>
    </ligand>
</feature>
<dbReference type="CDD" id="cd01998">
    <property type="entry name" value="MnmA_TRMU-like"/>
    <property type="match status" value="1"/>
</dbReference>
<evidence type="ECO:0000256" key="14">
    <source>
        <dbReference type="HAMAP-Rule" id="MF_00144"/>
    </source>
</evidence>
<evidence type="ECO:0000256" key="3">
    <source>
        <dbReference type="ARBA" id="ARBA00011949"/>
    </source>
</evidence>
<evidence type="ECO:0000256" key="7">
    <source>
        <dbReference type="ARBA" id="ARBA00022679"/>
    </source>
</evidence>
<feature type="domain" description="tRNA-specific 2-thiouridylase MnmA-like central" evidence="16">
    <location>
        <begin position="208"/>
        <end position="273"/>
    </location>
</feature>
<keyword evidence="8 14" id="KW-0819">tRNA processing</keyword>
<sequence length="372" mass="40798">MTRRSGERVVVGLSGGVDSAVAALRLVEAGYDVHALFMKNWEDDDDDTHCTAEQDLADARQVAQQLDIPLHQVNFAAQYKRDVFEHCLREFQAGRTPNPDVLCNREIKFKAFLEHALRLGAKYVATGHYARIEPTASGVCLLRAHDGNKDQSYFLYMVGETALAKTLFPLGDLTKPTVRRIAEDAGFDNFEKKDSTGICFIGERDFRAFLARYIKSRPGPIVTTDGETVGEHMGLSFYTLGQRQGLGIGGVPGRAGPWFVADKDLEGNNLIVAEGIDHPALLNDGLLANDLHWVAGGPPAGEFRAGAKTRYRQADQPCRVTMLDGDGCKVHFDDPQRAITPGQSVVLYQGDVCLGGGIIRERITVRHDEAVS</sequence>
<evidence type="ECO:0000256" key="11">
    <source>
        <dbReference type="ARBA" id="ARBA00022884"/>
    </source>
</evidence>
<evidence type="ECO:0000256" key="5">
    <source>
        <dbReference type="ARBA" id="ARBA00022490"/>
    </source>
</evidence>
<dbReference type="FunFam" id="2.30.30.280:FF:000001">
    <property type="entry name" value="tRNA-specific 2-thiouridylase MnmA"/>
    <property type="match status" value="1"/>
</dbReference>
<evidence type="ECO:0000256" key="9">
    <source>
        <dbReference type="ARBA" id="ARBA00022741"/>
    </source>
</evidence>
<comment type="similarity">
    <text evidence="2 14">Belongs to the MnmA/TRMU family.</text>
</comment>
<feature type="binding site" evidence="14">
    <location>
        <position position="127"/>
    </location>
    <ligand>
        <name>ATP</name>
        <dbReference type="ChEBI" id="CHEBI:30616"/>
    </ligand>
</feature>
<dbReference type="GO" id="GO:0005524">
    <property type="term" value="F:ATP binding"/>
    <property type="evidence" value="ECO:0007669"/>
    <property type="project" value="UniProtKB-KW"/>
</dbReference>
<comment type="caution">
    <text evidence="14">Lacks conserved residue(s) required for the propagation of feature annotation.</text>
</comment>
<keyword evidence="9 14" id="KW-0547">Nucleotide-binding</keyword>
<evidence type="ECO:0000256" key="13">
    <source>
        <dbReference type="ARBA" id="ARBA00051542"/>
    </source>
</evidence>
<evidence type="ECO:0000256" key="10">
    <source>
        <dbReference type="ARBA" id="ARBA00022840"/>
    </source>
</evidence>
<protein>
    <recommendedName>
        <fullName evidence="4 14">tRNA-specific 2-thiouridylase MnmA</fullName>
        <ecNumber evidence="3 14">2.8.1.13</ecNumber>
    </recommendedName>
</protein>
<feature type="domain" description="tRNA-specific 2-thiouridylase MnmA-like C-terminal" evidence="15">
    <location>
        <begin position="284"/>
        <end position="359"/>
    </location>
</feature>
<dbReference type="NCBIfam" id="TIGR00420">
    <property type="entry name" value="trmU"/>
    <property type="match status" value="1"/>
</dbReference>
<keyword evidence="6 14" id="KW-0820">tRNA-binding</keyword>
<dbReference type="EMBL" id="JALJXV010000008">
    <property type="protein sequence ID" value="MCP1676100.1"/>
    <property type="molecule type" value="Genomic_DNA"/>
</dbReference>
<keyword evidence="12" id="KW-1015">Disulfide bond</keyword>
<keyword evidence="11 14" id="KW-0694">RNA-binding</keyword>
<evidence type="ECO:0000256" key="4">
    <source>
        <dbReference type="ARBA" id="ARBA00013805"/>
    </source>
</evidence>
<comment type="subcellular location">
    <subcellularLocation>
        <location evidence="1 14">Cytoplasm</location>
    </subcellularLocation>
</comment>
<dbReference type="Pfam" id="PF20259">
    <property type="entry name" value="tRNA_Me_trans_M"/>
    <property type="match status" value="1"/>
</dbReference>
<dbReference type="HAMAP" id="MF_00144">
    <property type="entry name" value="tRNA_thiouridyl_MnmA"/>
    <property type="match status" value="1"/>
</dbReference>
<gene>
    <name evidence="14" type="primary">mnmA</name>
    <name evidence="17" type="ORF">J2T57_003259</name>
</gene>
<feature type="region of interest" description="Interaction with target base in tRNA" evidence="14">
    <location>
        <begin position="98"/>
        <end position="100"/>
    </location>
</feature>
<evidence type="ECO:0000313" key="17">
    <source>
        <dbReference type="EMBL" id="MCP1676100.1"/>
    </source>
</evidence>
<dbReference type="SUPFAM" id="SSF52402">
    <property type="entry name" value="Adenine nucleotide alpha hydrolases-like"/>
    <property type="match status" value="1"/>
</dbReference>
<dbReference type="GO" id="GO:0005737">
    <property type="term" value="C:cytoplasm"/>
    <property type="evidence" value="ECO:0007669"/>
    <property type="project" value="UniProtKB-SubCell"/>
</dbReference>
<comment type="function">
    <text evidence="14">Catalyzes the 2-thiolation of uridine at the wobble position (U34) of tRNA, leading to the formation of s(2)U34.</text>
</comment>
<dbReference type="InterPro" id="IPR023382">
    <property type="entry name" value="MnmA-like_central_sf"/>
</dbReference>
<feature type="region of interest" description="Interaction with tRNA" evidence="14">
    <location>
        <begin position="149"/>
        <end position="151"/>
    </location>
</feature>
<dbReference type="Gene3D" id="3.40.50.620">
    <property type="entry name" value="HUPs"/>
    <property type="match status" value="1"/>
</dbReference>
<feature type="site" description="Interaction with tRNA" evidence="14">
    <location>
        <position position="128"/>
    </location>
</feature>
<evidence type="ECO:0000256" key="6">
    <source>
        <dbReference type="ARBA" id="ARBA00022555"/>
    </source>
</evidence>
<feature type="region of interest" description="Interaction with tRNA" evidence="14">
    <location>
        <begin position="310"/>
        <end position="311"/>
    </location>
</feature>
<dbReference type="Pfam" id="PF20258">
    <property type="entry name" value="tRNA_Me_trans_C"/>
    <property type="match status" value="1"/>
</dbReference>
<keyword evidence="5 14" id="KW-0963">Cytoplasm</keyword>
<dbReference type="Gene3D" id="2.40.30.10">
    <property type="entry name" value="Translation factors"/>
    <property type="match status" value="1"/>
</dbReference>
<feature type="binding site" evidence="14">
    <location>
        <begin position="12"/>
        <end position="19"/>
    </location>
    <ligand>
        <name>ATP</name>
        <dbReference type="ChEBI" id="CHEBI:30616"/>
    </ligand>
</feature>
<comment type="catalytic activity">
    <reaction evidence="13 14">
        <text>S-sulfanyl-L-cysteinyl-[protein] + uridine(34) in tRNA + AH2 + ATP = 2-thiouridine(34) in tRNA + L-cysteinyl-[protein] + A + AMP + diphosphate + H(+)</text>
        <dbReference type="Rhea" id="RHEA:47032"/>
        <dbReference type="Rhea" id="RHEA-COMP:10131"/>
        <dbReference type="Rhea" id="RHEA-COMP:11726"/>
        <dbReference type="Rhea" id="RHEA-COMP:11727"/>
        <dbReference type="Rhea" id="RHEA-COMP:11728"/>
        <dbReference type="ChEBI" id="CHEBI:13193"/>
        <dbReference type="ChEBI" id="CHEBI:15378"/>
        <dbReference type="ChEBI" id="CHEBI:17499"/>
        <dbReference type="ChEBI" id="CHEBI:29950"/>
        <dbReference type="ChEBI" id="CHEBI:30616"/>
        <dbReference type="ChEBI" id="CHEBI:33019"/>
        <dbReference type="ChEBI" id="CHEBI:61963"/>
        <dbReference type="ChEBI" id="CHEBI:65315"/>
        <dbReference type="ChEBI" id="CHEBI:87170"/>
        <dbReference type="ChEBI" id="CHEBI:456215"/>
        <dbReference type="EC" id="2.8.1.13"/>
    </reaction>
</comment>
<dbReference type="GO" id="GO:0002143">
    <property type="term" value="P:tRNA wobble position uridine thiolation"/>
    <property type="evidence" value="ECO:0007669"/>
    <property type="project" value="TreeGrafter"/>
</dbReference>
<dbReference type="AlphaFoldDB" id="A0AAE3KBU5"/>
<dbReference type="GO" id="GO:0103016">
    <property type="term" value="F:tRNA-uridine 2-sulfurtransferase activity"/>
    <property type="evidence" value="ECO:0007669"/>
    <property type="project" value="UniProtKB-EC"/>
</dbReference>
<dbReference type="Proteomes" id="UP001205843">
    <property type="component" value="Unassembled WGS sequence"/>
</dbReference>
<dbReference type="FunFam" id="2.40.30.10:FF:000023">
    <property type="entry name" value="tRNA-specific 2-thiouridylase MnmA"/>
    <property type="match status" value="1"/>
</dbReference>
<organism evidence="17 18">
    <name type="scientific">Natronocella acetinitrilica</name>
    <dbReference type="NCBI Taxonomy" id="414046"/>
    <lineage>
        <taxon>Bacteria</taxon>
        <taxon>Pseudomonadati</taxon>
        <taxon>Pseudomonadota</taxon>
        <taxon>Gammaproteobacteria</taxon>
        <taxon>Chromatiales</taxon>
        <taxon>Ectothiorhodospiraceae</taxon>
        <taxon>Natronocella</taxon>
    </lineage>
</organism>
<comment type="caution">
    <text evidence="17">The sequence shown here is derived from an EMBL/GenBank/DDBJ whole genome shotgun (WGS) entry which is preliminary data.</text>
</comment>
<dbReference type="Gene3D" id="2.30.30.280">
    <property type="entry name" value="Adenine nucleotide alpha hydrolases-like domains"/>
    <property type="match status" value="1"/>
</dbReference>
<evidence type="ECO:0000313" key="18">
    <source>
        <dbReference type="Proteomes" id="UP001205843"/>
    </source>
</evidence>
<proteinExistence type="inferred from homology"/>
<feature type="site" description="Interaction with tRNA" evidence="14">
    <location>
        <position position="343"/>
    </location>
</feature>
<keyword evidence="10 14" id="KW-0067">ATP-binding</keyword>
<dbReference type="RefSeq" id="WP_253480824.1">
    <property type="nucleotide sequence ID" value="NZ_JALJXV010000008.1"/>
</dbReference>
<evidence type="ECO:0000256" key="1">
    <source>
        <dbReference type="ARBA" id="ARBA00004496"/>
    </source>
</evidence>
<name>A0AAE3KBU5_9GAMM</name>
<dbReference type="FunFam" id="3.40.50.620:FF:000004">
    <property type="entry name" value="tRNA-specific 2-thiouridylase MnmA"/>
    <property type="match status" value="1"/>
</dbReference>
<feature type="active site" description="Nucleophile" evidence="14">
    <location>
        <position position="103"/>
    </location>
</feature>
<evidence type="ECO:0000259" key="16">
    <source>
        <dbReference type="Pfam" id="PF20259"/>
    </source>
</evidence>
<dbReference type="GO" id="GO:0000049">
    <property type="term" value="F:tRNA binding"/>
    <property type="evidence" value="ECO:0007669"/>
    <property type="project" value="UniProtKB-KW"/>
</dbReference>
<dbReference type="InterPro" id="IPR014729">
    <property type="entry name" value="Rossmann-like_a/b/a_fold"/>
</dbReference>
<dbReference type="PANTHER" id="PTHR11933:SF5">
    <property type="entry name" value="MITOCHONDRIAL TRNA-SPECIFIC 2-THIOURIDYLASE 1"/>
    <property type="match status" value="1"/>
</dbReference>
<evidence type="ECO:0000256" key="12">
    <source>
        <dbReference type="ARBA" id="ARBA00023157"/>
    </source>
</evidence>
<accession>A0AAE3KBU5</accession>
<evidence type="ECO:0000256" key="2">
    <source>
        <dbReference type="ARBA" id="ARBA00006191"/>
    </source>
</evidence>
<dbReference type="InterPro" id="IPR004506">
    <property type="entry name" value="MnmA-like"/>
</dbReference>
<evidence type="ECO:0000256" key="8">
    <source>
        <dbReference type="ARBA" id="ARBA00022694"/>
    </source>
</evidence>
<keyword evidence="7 14" id="KW-0808">Transferase</keyword>
<dbReference type="EC" id="2.8.1.13" evidence="3 14"/>
<dbReference type="InterPro" id="IPR046884">
    <property type="entry name" value="MnmA-like_central"/>
</dbReference>
<feature type="active site" description="Cysteine persulfide intermediate" evidence="14">
    <location>
        <position position="199"/>
    </location>
</feature>
<dbReference type="PANTHER" id="PTHR11933">
    <property type="entry name" value="TRNA 5-METHYLAMINOMETHYL-2-THIOURIDYLATE -METHYLTRANSFERASE"/>
    <property type="match status" value="1"/>
</dbReference>